<feature type="signal peptide" evidence="1">
    <location>
        <begin position="1"/>
        <end position="21"/>
    </location>
</feature>
<dbReference type="AlphaFoldDB" id="A0A1Y1YS91"/>
<protein>
    <recommendedName>
        <fullName evidence="4">Essential protein Yae1 N-terminal domain-containing protein</fullName>
    </recommendedName>
</protein>
<accession>A0A1Y1YS91</accession>
<evidence type="ECO:0000313" key="3">
    <source>
        <dbReference type="Proteomes" id="UP000193498"/>
    </source>
</evidence>
<evidence type="ECO:0008006" key="4">
    <source>
        <dbReference type="Google" id="ProtNLM"/>
    </source>
</evidence>
<feature type="chain" id="PRO_5012237453" description="Essential protein Yae1 N-terminal domain-containing protein" evidence="1">
    <location>
        <begin position="22"/>
        <end position="241"/>
    </location>
</feature>
<dbReference type="Proteomes" id="UP000193498">
    <property type="component" value="Unassembled WGS sequence"/>
</dbReference>
<organism evidence="2 3">
    <name type="scientific">Basidiobolus meristosporus CBS 931.73</name>
    <dbReference type="NCBI Taxonomy" id="1314790"/>
    <lineage>
        <taxon>Eukaryota</taxon>
        <taxon>Fungi</taxon>
        <taxon>Fungi incertae sedis</taxon>
        <taxon>Zoopagomycota</taxon>
        <taxon>Entomophthoromycotina</taxon>
        <taxon>Basidiobolomycetes</taxon>
        <taxon>Basidiobolales</taxon>
        <taxon>Basidiobolaceae</taxon>
        <taxon>Basidiobolus</taxon>
    </lineage>
</organism>
<name>A0A1Y1YS91_9FUNG</name>
<reference evidence="2 3" key="1">
    <citation type="submission" date="2016-07" db="EMBL/GenBank/DDBJ databases">
        <title>Pervasive Adenine N6-methylation of Active Genes in Fungi.</title>
        <authorList>
            <consortium name="DOE Joint Genome Institute"/>
            <person name="Mondo S.J."/>
            <person name="Dannebaum R.O."/>
            <person name="Kuo R.C."/>
            <person name="Labutti K."/>
            <person name="Haridas S."/>
            <person name="Kuo A."/>
            <person name="Salamov A."/>
            <person name="Ahrendt S.R."/>
            <person name="Lipzen A."/>
            <person name="Sullivan W."/>
            <person name="Andreopoulos W.B."/>
            <person name="Clum A."/>
            <person name="Lindquist E."/>
            <person name="Daum C."/>
            <person name="Ramamoorthy G.K."/>
            <person name="Gryganskyi A."/>
            <person name="Culley D."/>
            <person name="Magnuson J.K."/>
            <person name="James T.Y."/>
            <person name="O'Malley M.A."/>
            <person name="Stajich J.E."/>
            <person name="Spatafora J.W."/>
            <person name="Visel A."/>
            <person name="Grigoriev I.V."/>
        </authorList>
    </citation>
    <scope>NUCLEOTIDE SEQUENCE [LARGE SCALE GENOMIC DNA]</scope>
    <source>
        <strain evidence="2 3">CBS 931.73</strain>
    </source>
</reference>
<evidence type="ECO:0000313" key="2">
    <source>
        <dbReference type="EMBL" id="ORY00846.1"/>
    </source>
</evidence>
<comment type="caution">
    <text evidence="2">The sequence shown here is derived from an EMBL/GenBank/DDBJ whole genome shotgun (WGS) entry which is preliminary data.</text>
</comment>
<keyword evidence="1" id="KW-0732">Signal</keyword>
<sequence length="241" mass="26618">MKFSILALCALATLSTTLVSAEEVVKNVEYDQPKPKVLVKPITKTYKAKEYGNDDYGKKVKRPWVKPTKSYGGGYNNYYNQYENGYNVGRKSGFKEGYVKGGKEGFGKGQAQGSFKGQRKGVVSGWEDGVRDGVDKGYWNGYEKAEKAAERKGETAGFKQGFELGEKTGYEVGVKQGYGLAIAEAGTGKYGDLIKSLKDDWKKYFKGSHTGYKSNFGARTAYKTGPSYTESYNYDSGYKAI</sequence>
<evidence type="ECO:0000256" key="1">
    <source>
        <dbReference type="SAM" id="SignalP"/>
    </source>
</evidence>
<proteinExistence type="predicted"/>
<gene>
    <name evidence="2" type="ORF">K493DRAFT_390562</name>
</gene>
<dbReference type="InParanoid" id="A0A1Y1YS91"/>
<keyword evidence="3" id="KW-1185">Reference proteome</keyword>
<dbReference type="EMBL" id="MCFE01000077">
    <property type="protein sequence ID" value="ORY00846.1"/>
    <property type="molecule type" value="Genomic_DNA"/>
</dbReference>